<dbReference type="EMBL" id="CP068570">
    <property type="protein sequence ID" value="QQZ50006.1"/>
    <property type="molecule type" value="Genomic_DNA"/>
</dbReference>
<proteinExistence type="predicted"/>
<evidence type="ECO:0000313" key="1">
    <source>
        <dbReference type="EMBL" id="QQZ50006.1"/>
    </source>
</evidence>
<dbReference type="AlphaFoldDB" id="A0A974P2F4"/>
<sequence length="117" mass="13395">MNVVLFPSPATWSGPHDPVSRELIRIVAVVHVLGEPVSAKEIADMLVLCSRPVCLNEVWELLDTHCFPQPAFDRHVVFRRVRLQNQEAWAFTSEFRSLLRDSGLAPILRALPWRRRG</sequence>
<reference evidence="1" key="1">
    <citation type="submission" date="2021-01" db="EMBL/GenBank/DDBJ databases">
        <title>Genome sequence of Phenylobacterium sp. 20VBR1 isolated from a valley glaceir, Ny-Alesund, Svalbard.</title>
        <authorList>
            <person name="Thomas F.A."/>
            <person name="Krishnan K.P."/>
            <person name="Sinha R.K."/>
        </authorList>
    </citation>
    <scope>NUCLEOTIDE SEQUENCE</scope>
    <source>
        <strain evidence="1">20VBR1</strain>
    </source>
</reference>
<accession>A0A974P2F4</accession>
<gene>
    <name evidence="1" type="ORF">JKL49_25755</name>
</gene>
<name>A0A974P2F4_9CAUL</name>
<protein>
    <submittedName>
        <fullName evidence="1">Uncharacterized protein</fullName>
    </submittedName>
</protein>
<organism evidence="1">
    <name type="scientific">Phenylobacterium glaciei</name>
    <dbReference type="NCBI Taxonomy" id="2803784"/>
    <lineage>
        <taxon>Bacteria</taxon>
        <taxon>Pseudomonadati</taxon>
        <taxon>Pseudomonadota</taxon>
        <taxon>Alphaproteobacteria</taxon>
        <taxon>Caulobacterales</taxon>
        <taxon>Caulobacteraceae</taxon>
        <taxon>Phenylobacterium</taxon>
    </lineage>
</organism>